<dbReference type="AlphaFoldDB" id="A0AB34PHN5"/>
<reference evidence="1 2" key="1">
    <citation type="submission" date="2014-08" db="EMBL/GenBank/DDBJ databases">
        <title>Porphyromonas crevioricanis strain:COT-253_OH1447 Genome sequencing.</title>
        <authorList>
            <person name="Wallis C."/>
            <person name="Deusch O."/>
            <person name="O'Flynn C."/>
            <person name="Davis I."/>
            <person name="Jospin G."/>
            <person name="Darling A.E."/>
            <person name="Coil D.A."/>
            <person name="Alexiev A."/>
            <person name="Horsfall A."/>
            <person name="Kirkwood N."/>
            <person name="Harris S."/>
            <person name="Eisen J.A."/>
        </authorList>
    </citation>
    <scope>NUCLEOTIDE SEQUENCE [LARGE SCALE GENOMIC DNA]</scope>
    <source>
        <strain evidence="2">COT-253 OH1447</strain>
    </source>
</reference>
<gene>
    <name evidence="1" type="ORF">HQ38_01150</name>
</gene>
<proteinExistence type="predicted"/>
<evidence type="ECO:0000313" key="1">
    <source>
        <dbReference type="EMBL" id="KGN96908.1"/>
    </source>
</evidence>
<evidence type="ECO:0000313" key="2">
    <source>
        <dbReference type="Proteomes" id="UP000030136"/>
    </source>
</evidence>
<comment type="caution">
    <text evidence="1">The sequence shown here is derived from an EMBL/GenBank/DDBJ whole genome shotgun (WGS) entry which is preliminary data.</text>
</comment>
<protein>
    <recommendedName>
        <fullName evidence="3">Secreted protein</fullName>
    </recommendedName>
</protein>
<dbReference type="Proteomes" id="UP000030136">
    <property type="component" value="Unassembled WGS sequence"/>
</dbReference>
<accession>A0AB34PHN5</accession>
<evidence type="ECO:0008006" key="3">
    <source>
        <dbReference type="Google" id="ProtNLM"/>
    </source>
</evidence>
<dbReference type="EMBL" id="JQJC01000002">
    <property type="protein sequence ID" value="KGN96908.1"/>
    <property type="molecule type" value="Genomic_DNA"/>
</dbReference>
<sequence length="77" mass="8800">MNETGYVKIGFCLSLIFVWEASQSLSSIRNARTDQKGCYSCFPRKRYILMAVLLMSPAKSSRMIEMKSRSSFLPLPK</sequence>
<organism evidence="1 2">
    <name type="scientific">Porphyromonas crevioricanis</name>
    <dbReference type="NCBI Taxonomy" id="393921"/>
    <lineage>
        <taxon>Bacteria</taxon>
        <taxon>Pseudomonadati</taxon>
        <taxon>Bacteroidota</taxon>
        <taxon>Bacteroidia</taxon>
        <taxon>Bacteroidales</taxon>
        <taxon>Porphyromonadaceae</taxon>
        <taxon>Porphyromonas</taxon>
    </lineage>
</organism>
<name>A0AB34PHN5_9PORP</name>